<dbReference type="Proteomes" id="UP000053676">
    <property type="component" value="Unassembled WGS sequence"/>
</dbReference>
<accession>W2SZ21</accession>
<name>W2SZ21_NECAM</name>
<organism evidence="1 2">
    <name type="scientific">Necator americanus</name>
    <name type="common">Human hookworm</name>
    <dbReference type="NCBI Taxonomy" id="51031"/>
    <lineage>
        <taxon>Eukaryota</taxon>
        <taxon>Metazoa</taxon>
        <taxon>Ecdysozoa</taxon>
        <taxon>Nematoda</taxon>
        <taxon>Chromadorea</taxon>
        <taxon>Rhabditida</taxon>
        <taxon>Rhabditina</taxon>
        <taxon>Rhabditomorpha</taxon>
        <taxon>Strongyloidea</taxon>
        <taxon>Ancylostomatidae</taxon>
        <taxon>Bunostominae</taxon>
        <taxon>Necator</taxon>
    </lineage>
</organism>
<reference evidence="2" key="1">
    <citation type="journal article" date="2014" name="Nat. Genet.">
        <title>Genome of the human hookworm Necator americanus.</title>
        <authorList>
            <person name="Tang Y.T."/>
            <person name="Gao X."/>
            <person name="Rosa B.A."/>
            <person name="Abubucker S."/>
            <person name="Hallsworth-Pepin K."/>
            <person name="Martin J."/>
            <person name="Tyagi R."/>
            <person name="Heizer E."/>
            <person name="Zhang X."/>
            <person name="Bhonagiri-Palsikar V."/>
            <person name="Minx P."/>
            <person name="Warren W.C."/>
            <person name="Wang Q."/>
            <person name="Zhan B."/>
            <person name="Hotez P.J."/>
            <person name="Sternberg P.W."/>
            <person name="Dougall A."/>
            <person name="Gaze S.T."/>
            <person name="Mulvenna J."/>
            <person name="Sotillo J."/>
            <person name="Ranganathan S."/>
            <person name="Rabelo E.M."/>
            <person name="Wilson R.K."/>
            <person name="Felgner P.L."/>
            <person name="Bethony J."/>
            <person name="Hawdon J.M."/>
            <person name="Gasser R.B."/>
            <person name="Loukas A."/>
            <person name="Mitreva M."/>
        </authorList>
    </citation>
    <scope>NUCLEOTIDE SEQUENCE [LARGE SCALE GENOMIC DNA]</scope>
</reference>
<proteinExistence type="predicted"/>
<evidence type="ECO:0000313" key="1">
    <source>
        <dbReference type="EMBL" id="ETN74950.1"/>
    </source>
</evidence>
<evidence type="ECO:0000313" key="2">
    <source>
        <dbReference type="Proteomes" id="UP000053676"/>
    </source>
</evidence>
<protein>
    <submittedName>
        <fullName evidence="1">Uncharacterized protein</fullName>
    </submittedName>
</protein>
<sequence>MADYRIPTKDTPTWYIFTKFRSGEIANSNSSKNCVGQFNCRDVSLPNWQMAILVGLLPNRRRLQLGCDRLHPRFRHKTMAEESYCEEQSTALCILCSSE</sequence>
<dbReference type="AlphaFoldDB" id="W2SZ21"/>
<gene>
    <name evidence="1" type="ORF">NECAME_03865</name>
</gene>
<keyword evidence="2" id="KW-1185">Reference proteome</keyword>
<dbReference type="KEGG" id="nai:NECAME_03865"/>
<dbReference type="EMBL" id="KI660323">
    <property type="protein sequence ID" value="ETN74950.1"/>
    <property type="molecule type" value="Genomic_DNA"/>
</dbReference>